<dbReference type="EC" id="5.4.99.-" evidence="3"/>
<name>A0A0N5AX05_9BILA</name>
<accession>A0A0N5AX05</accession>
<dbReference type="InterPro" id="IPR020103">
    <property type="entry name" value="PsdUridine_synth_cat_dom_sf"/>
</dbReference>
<feature type="domain" description="Pseudouridine synthase RsuA/RluA-like" evidence="4">
    <location>
        <begin position="169"/>
        <end position="315"/>
    </location>
</feature>
<evidence type="ECO:0000256" key="2">
    <source>
        <dbReference type="PROSITE-ProRule" id="PRU00182"/>
    </source>
</evidence>
<keyword evidence="5" id="KW-1185">Reference proteome</keyword>
<dbReference type="SUPFAM" id="SSF55120">
    <property type="entry name" value="Pseudouridine synthase"/>
    <property type="match status" value="1"/>
</dbReference>
<comment type="catalytic activity">
    <reaction evidence="3">
        <text>a uridine in RNA = a pseudouridine in RNA</text>
        <dbReference type="Rhea" id="RHEA:48348"/>
        <dbReference type="Rhea" id="RHEA-COMP:12068"/>
        <dbReference type="Rhea" id="RHEA-COMP:12069"/>
        <dbReference type="ChEBI" id="CHEBI:65314"/>
        <dbReference type="ChEBI" id="CHEBI:65315"/>
    </reaction>
</comment>
<evidence type="ECO:0000259" key="4">
    <source>
        <dbReference type="Pfam" id="PF00849"/>
    </source>
</evidence>
<dbReference type="AlphaFoldDB" id="A0A0N5AX05"/>
<dbReference type="PANTHER" id="PTHR21600:SF40">
    <property type="entry name" value="PSEUDOURIDYLATE SYNTHASE RPUSD2"/>
    <property type="match status" value="1"/>
</dbReference>
<evidence type="ECO:0000256" key="1">
    <source>
        <dbReference type="PIRSR" id="PIRSR606225-1"/>
    </source>
</evidence>
<keyword evidence="3" id="KW-0413">Isomerase</keyword>
<dbReference type="PROSITE" id="PS01129">
    <property type="entry name" value="PSI_RLU"/>
    <property type="match status" value="1"/>
</dbReference>
<dbReference type="InterPro" id="IPR006224">
    <property type="entry name" value="PsdUridine_synth_RluA-like_CS"/>
</dbReference>
<keyword evidence="2" id="KW-0694">RNA-binding</keyword>
<organism evidence="5 6">
    <name type="scientific">Syphacia muris</name>
    <dbReference type="NCBI Taxonomy" id="451379"/>
    <lineage>
        <taxon>Eukaryota</taxon>
        <taxon>Metazoa</taxon>
        <taxon>Ecdysozoa</taxon>
        <taxon>Nematoda</taxon>
        <taxon>Chromadorea</taxon>
        <taxon>Rhabditida</taxon>
        <taxon>Spirurina</taxon>
        <taxon>Oxyuridomorpha</taxon>
        <taxon>Oxyuroidea</taxon>
        <taxon>Oxyuridae</taxon>
        <taxon>Syphacia</taxon>
    </lineage>
</organism>
<dbReference type="GO" id="GO:0003723">
    <property type="term" value="F:RNA binding"/>
    <property type="evidence" value="ECO:0007669"/>
    <property type="project" value="UniProtKB-KW"/>
</dbReference>
<dbReference type="WBParaSite" id="SMUV_0000947201-mRNA-1">
    <property type="protein sequence ID" value="SMUV_0000947201-mRNA-1"/>
    <property type="gene ID" value="SMUV_0000947201"/>
</dbReference>
<reference evidence="6" key="1">
    <citation type="submission" date="2017-02" db="UniProtKB">
        <authorList>
            <consortium name="WormBaseParasite"/>
        </authorList>
    </citation>
    <scope>IDENTIFICATION</scope>
</reference>
<comment type="similarity">
    <text evidence="3">Belongs to the pseudouridine synthase RluA family.</text>
</comment>
<evidence type="ECO:0000256" key="3">
    <source>
        <dbReference type="RuleBase" id="RU362028"/>
    </source>
</evidence>
<dbReference type="InterPro" id="IPR006145">
    <property type="entry name" value="PsdUridine_synth_RsuA/RluA"/>
</dbReference>
<dbReference type="GO" id="GO:0009982">
    <property type="term" value="F:pseudouridine synthase activity"/>
    <property type="evidence" value="ECO:0007669"/>
    <property type="project" value="InterPro"/>
</dbReference>
<dbReference type="InterPro" id="IPR050188">
    <property type="entry name" value="RluA_PseudoU_synthase"/>
</dbReference>
<dbReference type="PANTHER" id="PTHR21600">
    <property type="entry name" value="MITOCHONDRIAL RNA PSEUDOURIDINE SYNTHASE"/>
    <property type="match status" value="1"/>
</dbReference>
<feature type="active site" evidence="1">
    <location>
        <position position="212"/>
    </location>
</feature>
<dbReference type="Pfam" id="PF00849">
    <property type="entry name" value="PseudoU_synth_2"/>
    <property type="match status" value="1"/>
</dbReference>
<dbReference type="CDD" id="cd00165">
    <property type="entry name" value="S4"/>
    <property type="match status" value="1"/>
</dbReference>
<dbReference type="Gene3D" id="3.30.2350.10">
    <property type="entry name" value="Pseudouridine synthase"/>
    <property type="match status" value="1"/>
</dbReference>
<dbReference type="CDD" id="cd02557">
    <property type="entry name" value="PseudoU_synth_ScRIB2"/>
    <property type="match status" value="1"/>
</dbReference>
<sequence>MDNCPTSLAKEQQSKPRVYQKCSKRRKSELIIDSDKLENKKQKLQICSFPNSFIAGVLSLRDDEMPMNVGHYVKDGIRFLNPYWSAYKAFAKARWVGRKLADVYTDEFLTFSPHYFKAACKMGRVYVNGVPMTNYNYVVQNGDSIYHLCHRHEHPILDLPIKIVEETKDLLVINKPPSMPVHACGRYKLNTVIGLLLTEYKRAGLRVLHRLDRTTSGLLLLAKNYETDLKFKKTLKDGEWKKEYVCKVDGVFPEGEVVCEQPLGSLVPAMGIQCIREDGKFAKTVFKKVWSDGKTSIVRCFPETGRTHQIRVHLQYLGYPIVNDGYYNTYDWGAEKGKGANYGKDVKQLSKDVADAHSQHHFNELVDPSYCERVEKIANGNVDLDFYLEKIKESNAEYDEICFACHTKKKIPSLNHFMLHLHCVKYETSSWSFSTELPDWAKEPSVGSV</sequence>
<protein>
    <recommendedName>
        <fullName evidence="3">Pseudouridine synthase</fullName>
        <ecNumber evidence="3">5.4.99.-</ecNumber>
    </recommendedName>
</protein>
<dbReference type="InterPro" id="IPR006225">
    <property type="entry name" value="PsdUridine_synth_RluC/D"/>
</dbReference>
<evidence type="ECO:0000313" key="5">
    <source>
        <dbReference type="Proteomes" id="UP000046393"/>
    </source>
</evidence>
<proteinExistence type="inferred from homology"/>
<dbReference type="GO" id="GO:0000455">
    <property type="term" value="P:enzyme-directed rRNA pseudouridine synthesis"/>
    <property type="evidence" value="ECO:0007669"/>
    <property type="project" value="TreeGrafter"/>
</dbReference>
<comment type="function">
    <text evidence="3">Responsible for synthesis of pseudouridine from uracil.</text>
</comment>
<dbReference type="PROSITE" id="PS50889">
    <property type="entry name" value="S4"/>
    <property type="match status" value="1"/>
</dbReference>
<evidence type="ECO:0000313" key="6">
    <source>
        <dbReference type="WBParaSite" id="SMUV_0000947201-mRNA-1"/>
    </source>
</evidence>
<dbReference type="Proteomes" id="UP000046393">
    <property type="component" value="Unplaced"/>
</dbReference>
<dbReference type="NCBIfam" id="TIGR00005">
    <property type="entry name" value="rluA_subfam"/>
    <property type="match status" value="1"/>
</dbReference>
<dbReference type="STRING" id="451379.A0A0N5AX05"/>